<comment type="caution">
    <text evidence="1">The sequence shown here is derived from an EMBL/GenBank/DDBJ whole genome shotgun (WGS) entry which is preliminary data.</text>
</comment>
<accession>A0A8J3ZB09</accession>
<sequence length="157" mass="16082">MRVDPNVRNVVAPTGGAVRVVGDAGSGPGIGLVEGLIRHLPSAWTVTPAAGPAAAGPDDLALLVYPTAAEVQAAHRALGDGTRLVVLIESTATAERVAEVLEAGADTCVRAGSAAVLAGHLVACRRRVAGREPMTLRMRNNRSQVGVSRPLSAIRSR</sequence>
<organism evidence="1 2">
    <name type="scientific">Virgisporangium aurantiacum</name>
    <dbReference type="NCBI Taxonomy" id="175570"/>
    <lineage>
        <taxon>Bacteria</taxon>
        <taxon>Bacillati</taxon>
        <taxon>Actinomycetota</taxon>
        <taxon>Actinomycetes</taxon>
        <taxon>Micromonosporales</taxon>
        <taxon>Micromonosporaceae</taxon>
        <taxon>Virgisporangium</taxon>
    </lineage>
</organism>
<name>A0A8J3ZB09_9ACTN</name>
<dbReference type="RefSeq" id="WP_203998982.1">
    <property type="nucleotide sequence ID" value="NZ_BOPG01000034.1"/>
</dbReference>
<evidence type="ECO:0000313" key="1">
    <source>
        <dbReference type="EMBL" id="GIJ58370.1"/>
    </source>
</evidence>
<dbReference type="Proteomes" id="UP000612585">
    <property type="component" value="Unassembled WGS sequence"/>
</dbReference>
<protein>
    <submittedName>
        <fullName evidence="1">Uncharacterized protein</fullName>
    </submittedName>
</protein>
<reference evidence="1" key="1">
    <citation type="submission" date="2021-01" db="EMBL/GenBank/DDBJ databases">
        <title>Whole genome shotgun sequence of Virgisporangium aurantiacum NBRC 16421.</title>
        <authorList>
            <person name="Komaki H."/>
            <person name="Tamura T."/>
        </authorList>
    </citation>
    <scope>NUCLEOTIDE SEQUENCE</scope>
    <source>
        <strain evidence="1">NBRC 16421</strain>
    </source>
</reference>
<proteinExistence type="predicted"/>
<dbReference type="EMBL" id="BOPG01000034">
    <property type="protein sequence ID" value="GIJ58370.1"/>
    <property type="molecule type" value="Genomic_DNA"/>
</dbReference>
<evidence type="ECO:0000313" key="2">
    <source>
        <dbReference type="Proteomes" id="UP000612585"/>
    </source>
</evidence>
<gene>
    <name evidence="1" type="ORF">Vau01_058860</name>
</gene>
<dbReference type="AlphaFoldDB" id="A0A8J3ZB09"/>
<keyword evidence="2" id="KW-1185">Reference proteome</keyword>